<sequence length="88" mass="10198">MKIVQSVPDLCQNKPKSRNLKAYQIQNVSRETLPFSIYENDFHSTSLPFNFTFSQCLQIFEQSQLIADRDTIVGNDSKVACMTYGFYF</sequence>
<protein>
    <submittedName>
        <fullName evidence="1">Uncharacterized protein</fullName>
    </submittedName>
</protein>
<dbReference type="KEGG" id="lpq:AF91_04300"/>
<organism evidence="1 2">
    <name type="scientific">Lacticaseibacillus paracasei N1115</name>
    <dbReference type="NCBI Taxonomy" id="1446494"/>
    <lineage>
        <taxon>Bacteria</taxon>
        <taxon>Bacillati</taxon>
        <taxon>Bacillota</taxon>
        <taxon>Bacilli</taxon>
        <taxon>Lactobacillales</taxon>
        <taxon>Lactobacillaceae</taxon>
        <taxon>Lacticaseibacillus</taxon>
    </lineage>
</organism>
<evidence type="ECO:0000313" key="2">
    <source>
        <dbReference type="Proteomes" id="UP000019441"/>
    </source>
</evidence>
<dbReference type="AlphaFoldDB" id="A0A806LKT7"/>
<proteinExistence type="predicted"/>
<reference evidence="1 2" key="1">
    <citation type="journal article" date="2014" name="Genome Announc.">
        <title>Whole Genome Sequence of the Probiotic Strain Lactobacillus paracasei N1115, Isolated from Traditional Chinese Fermented Milk.</title>
        <authorList>
            <person name="Wang S."/>
            <person name="Zhu H."/>
            <person name="He F."/>
            <person name="Luo Y."/>
            <person name="Kang Z."/>
            <person name="Lu C."/>
            <person name="Feng L."/>
            <person name="Lu X."/>
            <person name="Xue Y."/>
            <person name="Wang H."/>
        </authorList>
    </citation>
    <scope>NUCLEOTIDE SEQUENCE [LARGE SCALE GENOMIC DNA]</scope>
    <source>
        <strain evidence="1 2">N1115</strain>
    </source>
</reference>
<name>A0A806LKT7_LACPA</name>
<evidence type="ECO:0000313" key="1">
    <source>
        <dbReference type="EMBL" id="AHJ34429.1"/>
    </source>
</evidence>
<accession>A0A806LKT7</accession>
<dbReference type="Proteomes" id="UP000019441">
    <property type="component" value="Chromosome"/>
</dbReference>
<gene>
    <name evidence="1" type="ORF">AF91_04300</name>
</gene>
<dbReference type="EMBL" id="CP007122">
    <property type="protein sequence ID" value="AHJ34429.1"/>
    <property type="molecule type" value="Genomic_DNA"/>
</dbReference>